<evidence type="ECO:0000256" key="3">
    <source>
        <dbReference type="PIRSR" id="PIRSR037238-1"/>
    </source>
</evidence>
<dbReference type="PIRSF" id="PIRSF037238">
    <property type="entry name" value="Carboxypeptidase_G2"/>
    <property type="match status" value="1"/>
</dbReference>
<dbReference type="eggNOG" id="COG0624">
    <property type="taxonomic scope" value="Bacteria"/>
</dbReference>
<dbReference type="InterPro" id="IPR050072">
    <property type="entry name" value="Peptidase_M20A"/>
</dbReference>
<dbReference type="PANTHER" id="PTHR43808:SF9">
    <property type="entry name" value="BLL0789 PROTEIN"/>
    <property type="match status" value="1"/>
</dbReference>
<dbReference type="EC" id="3.4.17.11" evidence="5"/>
<dbReference type="GO" id="GO:0004180">
    <property type="term" value="F:carboxypeptidase activity"/>
    <property type="evidence" value="ECO:0007669"/>
    <property type="project" value="UniProtKB-KW"/>
</dbReference>
<evidence type="ECO:0000256" key="1">
    <source>
        <dbReference type="ARBA" id="ARBA00022723"/>
    </source>
</evidence>
<evidence type="ECO:0000313" key="6">
    <source>
        <dbReference type="Proteomes" id="UP000204551"/>
    </source>
</evidence>
<keyword evidence="5" id="KW-0645">Protease</keyword>
<dbReference type="GO" id="GO:0046872">
    <property type="term" value="F:metal ion binding"/>
    <property type="evidence" value="ECO:0007669"/>
    <property type="project" value="UniProtKB-KW"/>
</dbReference>
<dbReference type="InterPro" id="IPR011650">
    <property type="entry name" value="Peptidase_M20_dimer"/>
</dbReference>
<dbReference type="Gene3D" id="3.40.630.10">
    <property type="entry name" value="Zn peptidases"/>
    <property type="match status" value="1"/>
</dbReference>
<evidence type="ECO:0000259" key="4">
    <source>
        <dbReference type="Pfam" id="PF07687"/>
    </source>
</evidence>
<sequence length="391" mass="43168">MIEEKEIAILIREYLESHHEKMIHFLKELVALESPTREIEKQHIILDFLRVKFEDIGYHVILVPGKLTGGYLYARPLDRDRSLPLQLIVGHCDTVWPTDTIKNMPISYDNGMMKGPGIYDMKAGLTQLYFSLLALKAIPAPIKVTPIVLINSDEEIGSRESTNSIKSLAKISNRAYVLEPPLGLDGKLKTARKGLGRFTLKVTGKAAHAGLDPEKGINAIVELSHQVQQLYAMNDFEKGITVNVGLIEGGISPNVVAPESKAVVDVRVLNEADGKLITHKIKALKPLLPNVQLTIEGRIGRPPMERTQRNQELWRIAEEHGRELGIDLEQATSGGGSDANTTSIFTATLDGLGTPGDGAHAPHEYIFENKIIERTALLTLLLLTEPLNKNI</sequence>
<feature type="domain" description="Peptidase M20 dimerisation" evidence="4">
    <location>
        <begin position="190"/>
        <end position="283"/>
    </location>
</feature>
<dbReference type="AlphaFoldDB" id="A0A221V1B5"/>
<accession>A0A221V1B5</accession>
<keyword evidence="1" id="KW-0479">Metal-binding</keyword>
<keyword evidence="5" id="KW-0121">Carboxypeptidase</keyword>
<dbReference type="Gene3D" id="3.30.70.360">
    <property type="match status" value="1"/>
</dbReference>
<name>A0A221V1B5_9FLAO</name>
<protein>
    <submittedName>
        <fullName evidence="5">Carboxypeptidase G2</fullName>
        <ecNumber evidence="5">3.4.17.11</ecNumber>
    </submittedName>
</protein>
<feature type="active site" description="Proton acceptor" evidence="3">
    <location>
        <position position="154"/>
    </location>
</feature>
<dbReference type="EMBL" id="CP022515">
    <property type="protein sequence ID" value="ASO07384.1"/>
    <property type="molecule type" value="Genomic_DNA"/>
</dbReference>
<dbReference type="CDD" id="cd03885">
    <property type="entry name" value="M20_CPDG2"/>
    <property type="match status" value="1"/>
</dbReference>
<organism evidence="5 6">
    <name type="scientific">Arenibacter algicola</name>
    <dbReference type="NCBI Taxonomy" id="616991"/>
    <lineage>
        <taxon>Bacteria</taxon>
        <taxon>Pseudomonadati</taxon>
        <taxon>Bacteroidota</taxon>
        <taxon>Flavobacteriia</taxon>
        <taxon>Flavobacteriales</taxon>
        <taxon>Flavobacteriaceae</taxon>
        <taxon>Arenibacter</taxon>
    </lineage>
</organism>
<dbReference type="InterPro" id="IPR017150">
    <property type="entry name" value="Pept_M20_glutamate_carboxypep"/>
</dbReference>
<dbReference type="Pfam" id="PF07687">
    <property type="entry name" value="M20_dimer"/>
    <property type="match status" value="1"/>
</dbReference>
<gene>
    <name evidence="5" type="primary">cpg2</name>
    <name evidence="5" type="ORF">AREALGSMS7_03977</name>
</gene>
<proteinExistence type="predicted"/>
<keyword evidence="2 5" id="KW-0378">Hydrolase</keyword>
<evidence type="ECO:0000313" key="5">
    <source>
        <dbReference type="EMBL" id="ASO07384.1"/>
    </source>
</evidence>
<dbReference type="InterPro" id="IPR036264">
    <property type="entry name" value="Bact_exopeptidase_dim_dom"/>
</dbReference>
<dbReference type="RefSeq" id="WP_093979659.1">
    <property type="nucleotide sequence ID" value="NZ_CP022515.1"/>
</dbReference>
<dbReference type="PANTHER" id="PTHR43808">
    <property type="entry name" value="ACETYLORNITHINE DEACETYLASE"/>
    <property type="match status" value="1"/>
</dbReference>
<dbReference type="STRING" id="616991.GCA_000733925_02226"/>
<dbReference type="SUPFAM" id="SSF55031">
    <property type="entry name" value="Bacterial exopeptidase dimerisation domain"/>
    <property type="match status" value="1"/>
</dbReference>
<feature type="active site" evidence="3">
    <location>
        <position position="93"/>
    </location>
</feature>
<dbReference type="KEGG" id="aalg:AREALGSMS7_03977"/>
<reference evidence="5 6" key="1">
    <citation type="submission" date="2017-07" db="EMBL/GenBank/DDBJ databases">
        <title>Genome Sequence of Arenibacter algicola Strain SMS7 Isolated from a culture of the Diatom Skeletonema marinoi.</title>
        <authorList>
            <person name="Topel M."/>
            <person name="Pinder M.I.M."/>
            <person name="Johansson O.N."/>
            <person name="Kourtchenko O."/>
            <person name="Godhe A."/>
            <person name="Clarke A.K."/>
        </authorList>
    </citation>
    <scope>NUCLEOTIDE SEQUENCE [LARGE SCALE GENOMIC DNA]</scope>
    <source>
        <strain evidence="5 6">SMS7</strain>
    </source>
</reference>
<evidence type="ECO:0000256" key="2">
    <source>
        <dbReference type="ARBA" id="ARBA00022801"/>
    </source>
</evidence>
<dbReference type="SUPFAM" id="SSF53187">
    <property type="entry name" value="Zn-dependent exopeptidases"/>
    <property type="match status" value="1"/>
</dbReference>
<dbReference type="Pfam" id="PF01546">
    <property type="entry name" value="Peptidase_M20"/>
    <property type="match status" value="1"/>
</dbReference>
<dbReference type="InterPro" id="IPR002933">
    <property type="entry name" value="Peptidase_M20"/>
</dbReference>
<dbReference type="Proteomes" id="UP000204551">
    <property type="component" value="Chromosome"/>
</dbReference>